<sequence length="1706" mass="196815">NLVPGSFSENFSTGYLLGELLHKYGLQDDFDQFSQSRLVHMLANAKLNNFSRLEPTFHLLGVQFNENVAQDIMTGQHGAATKLLYELYIALESKRKAKLTGVAMEAMRPAATAKLKSIGSVLYRERLKTLMPRQADLQLQQISEHFERRSKAIEDKIARIHIAEQQKVQKLQEEQRAQDIEKHRLGRRRQNEIMARIQAAVIQVPKPPPNRTIKAIEAKTFLKKKREAEDTYKEIKKFEHDIQESLQTQKLQATTLETAAQTATELLNVYSDDEYIRKIQKRLEEDMLAREQREKRRRKMVMEQLIAHEAQEEAYREEQLIYRLMRQSQQERRIAVQLMHVRHEKEVLRQNRIVREKQYEERRLKEFQNALDREAALAEKEKIDFEKQIIEERERHEKIAVERAQARYKKHYSICWEVIDQIVDLSTKVGEYRILTNNKIPLKLMCDWKEFFFNGKPIYEQASIQSLPNEPSPEKLVELNKMNLLDEKDYDEYKNMTGEWCPTEENSENKHPLNHNILGHVLRRLMEIFYPSTPKSSPPVFPPFPIKGCILGKLFSGKTTCVKFIEKVCNIQVLSVDTLVQEAIQAFLKNEMKSEHNVIPQEADSSGGKNEVSIFVNFGYGSHGEMRKKYTRKKAYFLHCTLPQLSVRAQLGAASQKLLKKGKCIPDELLIDILLEAINQIPPEKGWIVDGFPMTINQAKLFEKAYTGVDPEAKDANPGKLSLVTDPRVPNKPSVTSHAFDVSILLDISDTMALKRVADLKYKSKSSQTERENNNQNSDAEILEEKIDLARDQVLHKISGFLDTWPKLEKWFEIHQNILVKVNAETEESLVCETVKEIIMEEIAKNQNRRLNHALKLLTTFSIILLYYRLAGLVFHLFLSLPHDLSVSFVFPICHLSYFSASQRTIQEKSTGKELLPVIHQDDLPPIPVAPPPIEPGSNEWIYVDEPLPKEIPVFLVPYWEMVENAYMNTIKTILRCLRDEQHSMIHYLADIKKEFQDYLKCPDLKQEFVSQWQSDFNSIADDLREDEETKAELHQRVTDLRDLLWDICDNRREEAEQERTDIMNDGWLPDHRGIAMNHFFSLMQVEVDRFQDTKRLLHDYYRAMEGKIPTEDSQDFTRIPLLDIIDVEQKEDQNKSRRIPLVSWRLPSLEINITKSKVKGTLQKRAKDENYENGVASFRKCEDLITDTWQTAVTAVSDMVTAEIQSKEMEEEKECQQLEEDLKSSQTLSGKATGKDAKDDKKLSRKSATKKKGPTSTASVVEVSPVPLTPEELKKRELTLKIKHEYFSALKHEEAATKSQLELIKGKALAFVEELTVKAEEAYKDMEKWLGSRFLVEMSSVEKLIEVARHHIESSSKIQYEITLEETDFFISSDVKVIPDPVPSPHVPHIETSGNGTLTISQLTTLHKQFLQVAPKGFIQKKVFIDIFIDLINLNLGTNCLPDAWMNLTLLDLQNLASAFTVNSELTDWRRFFLAAAQPWPVPSVTQLLKTLHSFKSVDIAGSGFITQEYYMQVGLWFTGSEDLSIPKSCTEPLPLDRLGHLLKFFFTLFADTRKDPPLLNYTEMLLYFASHSDPVEGVYRALTVATGTYIHRKEEASLPCESFPYTNIVPNEKTLIEDEKEVLNYIGEGTISVATLLKVFHTGGNKDEDNHRFGNLEKEGIYDKHFIKICKELGTEDLTPIPVALLLKHPFIQDLINRYQGYKL</sequence>
<dbReference type="Gene3D" id="3.40.50.300">
    <property type="entry name" value="P-loop containing nucleotide triphosphate hydrolases"/>
    <property type="match status" value="1"/>
</dbReference>
<evidence type="ECO:0000259" key="5">
    <source>
        <dbReference type="Pfam" id="PF24082"/>
    </source>
</evidence>
<dbReference type="InterPro" id="IPR036872">
    <property type="entry name" value="CH_dom_sf"/>
</dbReference>
<keyword evidence="7" id="KW-1185">Reference proteome</keyword>
<feature type="compositionally biased region" description="Basic and acidic residues" evidence="2">
    <location>
        <begin position="1207"/>
        <end position="1224"/>
    </location>
</feature>
<feature type="region of interest" description="Disordered" evidence="2">
    <location>
        <begin position="1207"/>
        <end position="1264"/>
    </location>
</feature>
<dbReference type="GO" id="GO:0097225">
    <property type="term" value="C:sperm midpiece"/>
    <property type="evidence" value="ECO:0007669"/>
    <property type="project" value="TreeGrafter"/>
</dbReference>
<dbReference type="Pfam" id="PF22946">
    <property type="entry name" value="SPEF2_D5"/>
    <property type="match status" value="1"/>
</dbReference>
<feature type="domain" description="CPC1/SPEF2" evidence="4">
    <location>
        <begin position="324"/>
        <end position="457"/>
    </location>
</feature>
<feature type="domain" description="SPEF2 C-terminal" evidence="5">
    <location>
        <begin position="1398"/>
        <end position="1593"/>
    </location>
</feature>
<evidence type="ECO:0000259" key="4">
    <source>
        <dbReference type="Pfam" id="PF22946"/>
    </source>
</evidence>
<keyword evidence="1" id="KW-0175">Coiled coil</keyword>
<protein>
    <submittedName>
        <fullName evidence="6">SPEF2 protein</fullName>
    </submittedName>
</protein>
<dbReference type="InterPro" id="IPR052634">
    <property type="entry name" value="Sperm_flagellar-bone_growth"/>
</dbReference>
<dbReference type="InterPro" id="IPR027417">
    <property type="entry name" value="P-loop_NTPase"/>
</dbReference>
<feature type="domain" description="CH-like" evidence="3">
    <location>
        <begin position="7"/>
        <end position="88"/>
    </location>
</feature>
<evidence type="ECO:0000313" key="7">
    <source>
        <dbReference type="Proteomes" id="UP000567826"/>
    </source>
</evidence>
<reference evidence="6 7" key="1">
    <citation type="submission" date="2019-09" db="EMBL/GenBank/DDBJ databases">
        <title>Bird 10,000 Genomes (B10K) Project - Family phase.</title>
        <authorList>
            <person name="Zhang G."/>
        </authorList>
    </citation>
    <scope>NUCLEOTIDE SEQUENCE [LARGE SCALE GENOMIC DNA]</scope>
    <source>
        <strain evidence="6">B10K-DU-001-56</strain>
        <tissue evidence="6">Muscle</tissue>
    </source>
</reference>
<dbReference type="InterPro" id="IPR010441">
    <property type="entry name" value="CH_2"/>
</dbReference>
<feature type="coiled-coil region" evidence="1">
    <location>
        <begin position="766"/>
        <end position="793"/>
    </location>
</feature>
<feature type="coiled-coil region" evidence="1">
    <location>
        <begin position="368"/>
        <end position="395"/>
    </location>
</feature>
<feature type="compositionally biased region" description="Basic residues" evidence="2">
    <location>
        <begin position="1244"/>
        <end position="1254"/>
    </location>
</feature>
<dbReference type="OrthoDB" id="62528at2759"/>
<dbReference type="InterPro" id="IPR054517">
    <property type="entry name" value="SPEF2_D5"/>
</dbReference>
<dbReference type="Pfam" id="PF00406">
    <property type="entry name" value="ADK"/>
    <property type="match status" value="1"/>
</dbReference>
<name>A0A7L2GEH2_NYCGR</name>
<dbReference type="GO" id="GO:0005737">
    <property type="term" value="C:cytoplasm"/>
    <property type="evidence" value="ECO:0007669"/>
    <property type="project" value="UniProtKB-ARBA"/>
</dbReference>
<dbReference type="GO" id="GO:0007288">
    <property type="term" value="P:sperm axoneme assembly"/>
    <property type="evidence" value="ECO:0007669"/>
    <property type="project" value="TreeGrafter"/>
</dbReference>
<feature type="non-terminal residue" evidence="6">
    <location>
        <position position="1"/>
    </location>
</feature>
<proteinExistence type="predicted"/>
<dbReference type="SUPFAM" id="SSF52540">
    <property type="entry name" value="P-loop containing nucleoside triphosphate hydrolases"/>
    <property type="match status" value="1"/>
</dbReference>
<comment type="caution">
    <text evidence="6">The sequence shown here is derived from an EMBL/GenBank/DDBJ whole genome shotgun (WGS) entry which is preliminary data.</text>
</comment>
<evidence type="ECO:0000256" key="1">
    <source>
        <dbReference type="SAM" id="Coils"/>
    </source>
</evidence>
<dbReference type="Pfam" id="PF06294">
    <property type="entry name" value="CH_2"/>
    <property type="match status" value="1"/>
</dbReference>
<dbReference type="Proteomes" id="UP000567826">
    <property type="component" value="Unassembled WGS sequence"/>
</dbReference>
<accession>A0A7L2GEH2</accession>
<dbReference type="EMBL" id="VWYG01010900">
    <property type="protein sequence ID" value="NXQ84665.1"/>
    <property type="molecule type" value="Genomic_DNA"/>
</dbReference>
<dbReference type="GO" id="GO:0002177">
    <property type="term" value="C:manchette"/>
    <property type="evidence" value="ECO:0007669"/>
    <property type="project" value="TreeGrafter"/>
</dbReference>
<dbReference type="PANTHER" id="PTHR14919:SF0">
    <property type="entry name" value="SPERM FLAGELLAR PROTEIN 2"/>
    <property type="match status" value="1"/>
</dbReference>
<feature type="compositionally biased region" description="Basic and acidic residues" evidence="2">
    <location>
        <begin position="1234"/>
        <end position="1243"/>
    </location>
</feature>
<evidence type="ECO:0000256" key="2">
    <source>
        <dbReference type="SAM" id="MobiDB-lite"/>
    </source>
</evidence>
<dbReference type="Gene3D" id="1.10.418.10">
    <property type="entry name" value="Calponin-like domain"/>
    <property type="match status" value="1"/>
</dbReference>
<feature type="non-terminal residue" evidence="6">
    <location>
        <position position="1706"/>
    </location>
</feature>
<gene>
    <name evidence="6" type="primary">Spef2</name>
    <name evidence="6" type="ORF">NYCGRA_R08727</name>
</gene>
<dbReference type="InterPro" id="IPR056199">
    <property type="entry name" value="SPEF2_C"/>
</dbReference>
<evidence type="ECO:0000313" key="6">
    <source>
        <dbReference type="EMBL" id="NXQ84665.1"/>
    </source>
</evidence>
<organism evidence="6 7">
    <name type="scientific">Nyctibius grandis</name>
    <name type="common">Great potoo</name>
    <dbReference type="NCBI Taxonomy" id="48427"/>
    <lineage>
        <taxon>Eukaryota</taxon>
        <taxon>Metazoa</taxon>
        <taxon>Chordata</taxon>
        <taxon>Craniata</taxon>
        <taxon>Vertebrata</taxon>
        <taxon>Euteleostomi</taxon>
        <taxon>Archelosauria</taxon>
        <taxon>Archosauria</taxon>
        <taxon>Dinosauria</taxon>
        <taxon>Saurischia</taxon>
        <taxon>Theropoda</taxon>
        <taxon>Coelurosauria</taxon>
        <taxon>Aves</taxon>
        <taxon>Neognathae</taxon>
        <taxon>Neoaves</taxon>
        <taxon>Strisores</taxon>
        <taxon>Caprimulgiformes</taxon>
        <taxon>Nyctibiidae</taxon>
        <taxon>Nyctibius</taxon>
    </lineage>
</organism>
<evidence type="ECO:0000259" key="3">
    <source>
        <dbReference type="Pfam" id="PF06294"/>
    </source>
</evidence>
<dbReference type="PANTHER" id="PTHR14919">
    <property type="entry name" value="KPL2-RELATED"/>
    <property type="match status" value="1"/>
</dbReference>
<dbReference type="Pfam" id="PF24082">
    <property type="entry name" value="SPEF2_C"/>
    <property type="match status" value="1"/>
</dbReference>